<dbReference type="SUPFAM" id="SSF53474">
    <property type="entry name" value="alpha/beta-Hydrolases"/>
    <property type="match status" value="4"/>
</dbReference>
<feature type="signal peptide" evidence="9">
    <location>
        <begin position="1"/>
        <end position="24"/>
    </location>
</feature>
<gene>
    <name evidence="11" type="ORF">HU200_037775</name>
</gene>
<accession>A0A835BCX9</accession>
<evidence type="ECO:0000256" key="9">
    <source>
        <dbReference type="RuleBase" id="RU361156"/>
    </source>
</evidence>
<dbReference type="EMBL" id="JACEFO010001899">
    <property type="protein sequence ID" value="KAF8695164.1"/>
    <property type="molecule type" value="Genomic_DNA"/>
</dbReference>
<dbReference type="Pfam" id="PF00450">
    <property type="entry name" value="Peptidase_S10"/>
    <property type="match status" value="4"/>
</dbReference>
<evidence type="ECO:0000313" key="12">
    <source>
        <dbReference type="Proteomes" id="UP000636709"/>
    </source>
</evidence>
<feature type="region of interest" description="Disordered" evidence="10">
    <location>
        <begin position="510"/>
        <end position="538"/>
    </location>
</feature>
<evidence type="ECO:0000256" key="8">
    <source>
        <dbReference type="ARBA" id="ARBA00023180"/>
    </source>
</evidence>
<keyword evidence="12" id="KW-1185">Reference proteome</keyword>
<reference evidence="11" key="1">
    <citation type="submission" date="2020-07" db="EMBL/GenBank/DDBJ databases">
        <title>Genome sequence and genetic diversity analysis of an under-domesticated orphan crop, white fonio (Digitaria exilis).</title>
        <authorList>
            <person name="Bennetzen J.L."/>
            <person name="Chen S."/>
            <person name="Ma X."/>
            <person name="Wang X."/>
            <person name="Yssel A.E.J."/>
            <person name="Chaluvadi S.R."/>
            <person name="Johnson M."/>
            <person name="Gangashetty P."/>
            <person name="Hamidou F."/>
            <person name="Sanogo M.D."/>
            <person name="Zwaenepoel A."/>
            <person name="Wallace J."/>
            <person name="Van De Peer Y."/>
            <person name="Van Deynze A."/>
        </authorList>
    </citation>
    <scope>NUCLEOTIDE SEQUENCE</scope>
    <source>
        <tissue evidence="11">Leaves</tissue>
    </source>
</reference>
<evidence type="ECO:0000256" key="7">
    <source>
        <dbReference type="ARBA" id="ARBA00023157"/>
    </source>
</evidence>
<keyword evidence="8" id="KW-0325">Glycoprotein</keyword>
<keyword evidence="5 9" id="KW-0732">Signal</keyword>
<dbReference type="Gene3D" id="3.40.50.11320">
    <property type="match status" value="1"/>
</dbReference>
<evidence type="ECO:0000256" key="4">
    <source>
        <dbReference type="ARBA" id="ARBA00022645"/>
    </source>
</evidence>
<dbReference type="PANTHER" id="PTHR11802:SF328">
    <property type="entry name" value="CARBOXYPEPTIDASE"/>
    <property type="match status" value="1"/>
</dbReference>
<dbReference type="GO" id="GO:0005576">
    <property type="term" value="C:extracellular region"/>
    <property type="evidence" value="ECO:0007669"/>
    <property type="project" value="UniProtKB-SubCell"/>
</dbReference>
<dbReference type="InterPro" id="IPR018202">
    <property type="entry name" value="Ser_caboxypep_ser_AS"/>
</dbReference>
<evidence type="ECO:0000256" key="2">
    <source>
        <dbReference type="ARBA" id="ARBA00009431"/>
    </source>
</evidence>
<dbReference type="FunFam" id="3.40.50.1820:FF:000573">
    <property type="entry name" value="Carboxypeptidase"/>
    <property type="match status" value="1"/>
</dbReference>
<keyword evidence="4 9" id="KW-0121">Carboxypeptidase</keyword>
<dbReference type="GO" id="GO:0006508">
    <property type="term" value="P:proteolysis"/>
    <property type="evidence" value="ECO:0007669"/>
    <property type="project" value="UniProtKB-KW"/>
</dbReference>
<dbReference type="InterPro" id="IPR001563">
    <property type="entry name" value="Peptidase_S10"/>
</dbReference>
<comment type="similarity">
    <text evidence="2 9">Belongs to the peptidase S10 family.</text>
</comment>
<dbReference type="Gene3D" id="3.40.50.1820">
    <property type="entry name" value="alpha/beta hydrolase"/>
    <property type="match status" value="3"/>
</dbReference>
<dbReference type="EC" id="3.4.16.-" evidence="9"/>
<dbReference type="InterPro" id="IPR029058">
    <property type="entry name" value="AB_hydrolase_fold"/>
</dbReference>
<keyword evidence="9" id="KW-0645">Protease</keyword>
<dbReference type="Proteomes" id="UP000636709">
    <property type="component" value="Unassembled WGS sequence"/>
</dbReference>
<dbReference type="PRINTS" id="PR00724">
    <property type="entry name" value="CRBOXYPTASEC"/>
</dbReference>
<dbReference type="OrthoDB" id="443318at2759"/>
<evidence type="ECO:0000256" key="1">
    <source>
        <dbReference type="ARBA" id="ARBA00004613"/>
    </source>
</evidence>
<dbReference type="Gene3D" id="6.10.250.940">
    <property type="match status" value="1"/>
</dbReference>
<feature type="chain" id="PRO_5033101679" description="Carboxypeptidase" evidence="9">
    <location>
        <begin position="25"/>
        <end position="1556"/>
    </location>
</feature>
<keyword evidence="6 9" id="KW-0378">Hydrolase</keyword>
<evidence type="ECO:0000313" key="11">
    <source>
        <dbReference type="EMBL" id="KAF8695164.1"/>
    </source>
</evidence>
<dbReference type="GO" id="GO:0004185">
    <property type="term" value="F:serine-type carboxypeptidase activity"/>
    <property type="evidence" value="ECO:0007669"/>
    <property type="project" value="UniProtKB-UniRule"/>
</dbReference>
<feature type="region of interest" description="Disordered" evidence="10">
    <location>
        <begin position="785"/>
        <end position="870"/>
    </location>
</feature>
<dbReference type="PANTHER" id="PTHR11802">
    <property type="entry name" value="SERINE PROTEASE FAMILY S10 SERINE CARBOXYPEPTIDASE"/>
    <property type="match status" value="1"/>
</dbReference>
<comment type="subcellular location">
    <subcellularLocation>
        <location evidence="1">Secreted</location>
    </subcellularLocation>
</comment>
<dbReference type="GO" id="GO:0005773">
    <property type="term" value="C:vacuole"/>
    <property type="evidence" value="ECO:0007669"/>
    <property type="project" value="TreeGrafter"/>
</dbReference>
<dbReference type="FunFam" id="3.40.50.1820:FF:000030">
    <property type="entry name" value="Carboxypeptidase"/>
    <property type="match status" value="2"/>
</dbReference>
<evidence type="ECO:0000256" key="5">
    <source>
        <dbReference type="ARBA" id="ARBA00022729"/>
    </source>
</evidence>
<evidence type="ECO:0000256" key="10">
    <source>
        <dbReference type="SAM" id="MobiDB-lite"/>
    </source>
</evidence>
<evidence type="ECO:0000256" key="3">
    <source>
        <dbReference type="ARBA" id="ARBA00022525"/>
    </source>
</evidence>
<evidence type="ECO:0000256" key="6">
    <source>
        <dbReference type="ARBA" id="ARBA00022801"/>
    </source>
</evidence>
<comment type="caution">
    <text evidence="11">The sequence shown here is derived from an EMBL/GenBank/DDBJ whole genome shotgun (WGS) entry which is preliminary data.</text>
</comment>
<keyword evidence="3" id="KW-0964">Secreted</keyword>
<dbReference type="PROSITE" id="PS00131">
    <property type="entry name" value="CARBOXYPEPT_SER_SER"/>
    <property type="match status" value="3"/>
</dbReference>
<keyword evidence="7" id="KW-1015">Disulfide bond</keyword>
<protein>
    <recommendedName>
        <fullName evidence="9">Carboxypeptidase</fullName>
        <ecNumber evidence="9">3.4.16.-</ecNumber>
    </recommendedName>
</protein>
<feature type="region of interest" description="Disordered" evidence="10">
    <location>
        <begin position="1250"/>
        <end position="1269"/>
    </location>
</feature>
<sequence>MGKNHILYCILLASLLAVPPLTNAGELDQAALLRQFIVKSRARAQSADGPAETDPWVDPVSTFGHLPTYCKNPKGSKEADRIKALPGQPPRVNFEQYAGYVTVDEEHGRALFYYFVESPYDAASKPLVLWLNGGPGCSSLGAGAMTELGPFRVNRDGKTLSRNRHAWNNVANVIFLESPAGVGFSYTNTSSDYEKTGDWRTAEDSYRFLLHWLERFPEYKGRDLYIAGESYAGHYIPELAALIVAVRRYTGKDPTSLKGVFIGNPYLDDYKNEEGALEYLWNHGVMSDEVWANINEHCSFGPSDDLLCEEAKWPFSLQNPHFNVAAGDISAYNIYAPICIQASNGTTYSIGHLPGYDPCIGYYVPNYFNRIEVQKAIHARIDTPWSTCNDSLGRIWKDAPVTMVPTLSGDMDDVCPITATRYSVKDLNLTITKPWRPWYTPDNETRQPQPAILAQAHEIECLDSLPGPCAPNWAAPEPCLCLKKKFEALSKSEPEENQFPKNPNLIHAKPQQTAMAGGEGSSRSKSAKRKSEAMKEVVATDEAAPVGDVPCLEDPISDWPTSTLKDKYIKNPEADGFLAAQEISRWRSAHSHEYPTEKTEELTVAEEPRAKAGATSKRARTLPKPRVRVIPEEKEKISPQPKIPSSVGIAIGEIGTSRSQQASTARQPLSEEEIIHNIYNHVSAPYTGSIPVVEEHYPAGPSAVEQEPEEEFTLGEPEIPMRPFIMEAPGATMPEEPREVLQTTLPEVQPSALSTNPPVPAEAQVEETIAEVGADIEQLVTQAVTEETEPLIFPTTPRRIPASPRTTDKDEEDEPFLLPPLARHPHASQEAQLSEFMASRTGRPLPKRSKSPPSSSKAADRIASLPGQPPSVNFEQYAGYVTVNEEHGHELFYYFVESPSDTASKPLILWLTGGKHAQQSCSNAAVADVQDDELMNHSHRPFRGHIYTYAGPGCSSLGYGAMMELDGKTLSNNKHAWNNLANVIFLESPAGVGFSISTDAADLKTVHDGRIANETYYFLVGWLERFPEYKGREFYVAGESYGGHYVPQVATVIALMNRHLPVQQTPMAINLRGIFLGNPLLDTSLFNKGYMEFLWSHGVISDKVWANLLSDGSFTNLPVDLNCSLEDHTVQGGKIDCFNIYAPVCLNEHYVKSYLNNLECKPTSHGISHSEKMRRGTRTTLFLVTVFAFLLGTSLATFAHLPEDDVSQEAQLSKFLSSRALKRLRARPTADEPEESDPWADPDTFAHLPELCKGPPSGSKEADRVLGLPGQPPRVNFRQYSGYVTVNQAHDRELFYYFVESPYDAESKPLILWLNGGKLTMALLRAACRPGCSSLGFGAMKELGPFRVNPDGTLRRNKHSWNNLANVLFLESPAGVGFSFSRNTTDYDTVGDQRTAEDAYVFLAKWLERFPEYKGRDFYIAGESYGGHYVPELAAVIMYMNHFPGVLTPINLQGIFFGNPLLDDYLNGKGNLEFLWSHGVISDEAWANILENCTFTESDDWQCFKGNIDRYNIYAPVCLQSSSGTHYFSSSHVRNTKPSRSIGSLSLCDTCTCIDG</sequence>
<name>A0A835BCX9_9POAL</name>
<proteinExistence type="inferred from homology"/>
<organism evidence="11 12">
    <name type="scientific">Digitaria exilis</name>
    <dbReference type="NCBI Taxonomy" id="1010633"/>
    <lineage>
        <taxon>Eukaryota</taxon>
        <taxon>Viridiplantae</taxon>
        <taxon>Streptophyta</taxon>
        <taxon>Embryophyta</taxon>
        <taxon>Tracheophyta</taxon>
        <taxon>Spermatophyta</taxon>
        <taxon>Magnoliopsida</taxon>
        <taxon>Liliopsida</taxon>
        <taxon>Poales</taxon>
        <taxon>Poaceae</taxon>
        <taxon>PACMAD clade</taxon>
        <taxon>Panicoideae</taxon>
        <taxon>Panicodae</taxon>
        <taxon>Paniceae</taxon>
        <taxon>Anthephorinae</taxon>
        <taxon>Digitaria</taxon>
    </lineage>
</organism>